<comment type="caution">
    <text evidence="1">The sequence shown here is derived from an EMBL/GenBank/DDBJ whole genome shotgun (WGS) entry which is preliminary data.</text>
</comment>
<evidence type="ECO:0000313" key="1">
    <source>
        <dbReference type="EMBL" id="KTR95673.1"/>
    </source>
</evidence>
<dbReference type="EMBL" id="LDRT01000027">
    <property type="protein sequence ID" value="KTR95673.1"/>
    <property type="molecule type" value="Genomic_DNA"/>
</dbReference>
<organism evidence="1 2">
    <name type="scientific">Microbacterium testaceum</name>
    <name type="common">Aureobacterium testaceum</name>
    <name type="synonym">Brevibacterium testaceum</name>
    <dbReference type="NCBI Taxonomy" id="2033"/>
    <lineage>
        <taxon>Bacteria</taxon>
        <taxon>Bacillati</taxon>
        <taxon>Actinomycetota</taxon>
        <taxon>Actinomycetes</taxon>
        <taxon>Micrococcales</taxon>
        <taxon>Microbacteriaceae</taxon>
        <taxon>Microbacterium</taxon>
    </lineage>
</organism>
<evidence type="ECO:0000313" key="2">
    <source>
        <dbReference type="Proteomes" id="UP000075025"/>
    </source>
</evidence>
<name>A0A147EZ35_MICTE</name>
<accession>A0A147EZ35</accession>
<reference evidence="1 2" key="1">
    <citation type="journal article" date="2016" name="Front. Microbiol.">
        <title>Genomic Resource of Rice Seed Associated Bacteria.</title>
        <authorList>
            <person name="Midha S."/>
            <person name="Bansal K."/>
            <person name="Sharma S."/>
            <person name="Kumar N."/>
            <person name="Patil P.P."/>
            <person name="Chaudhry V."/>
            <person name="Patil P.B."/>
        </authorList>
    </citation>
    <scope>NUCLEOTIDE SEQUENCE [LARGE SCALE GENOMIC DNA]</scope>
    <source>
        <strain evidence="1 2">NS220</strain>
    </source>
</reference>
<proteinExistence type="predicted"/>
<dbReference type="PATRIC" id="fig|2033.6.peg.1974"/>
<dbReference type="AlphaFoldDB" id="A0A147EZ35"/>
<dbReference type="Proteomes" id="UP000075025">
    <property type="component" value="Unassembled WGS sequence"/>
</dbReference>
<sequence length="132" mass="14923">MWEFDRNGSHPVQRLTGVIALCGACHETQHSGLAELNDRWESVIATLCRVNGWDRADAEADIGRSRDRYRDLSSMEWDLDLTLIDGWVTLDGYPDLLIPSEGRATLGNTLDKTKRKLSLVVGAEIPDAIWRW</sequence>
<evidence type="ECO:0008006" key="3">
    <source>
        <dbReference type="Google" id="ProtNLM"/>
    </source>
</evidence>
<gene>
    <name evidence="1" type="ORF">NS220_05215</name>
</gene>
<protein>
    <recommendedName>
        <fullName evidence="3">HNH endonuclease</fullName>
    </recommendedName>
</protein>